<evidence type="ECO:0000256" key="1">
    <source>
        <dbReference type="SAM" id="Phobius"/>
    </source>
</evidence>
<feature type="transmembrane region" description="Helical" evidence="1">
    <location>
        <begin position="359"/>
        <end position="382"/>
    </location>
</feature>
<evidence type="ECO:0000259" key="2">
    <source>
        <dbReference type="Pfam" id="PF13387"/>
    </source>
</evidence>
<dbReference type="Pfam" id="PF13387">
    <property type="entry name" value="Lnb_N"/>
    <property type="match status" value="1"/>
</dbReference>
<feature type="transmembrane region" description="Helical" evidence="1">
    <location>
        <begin position="332"/>
        <end position="350"/>
    </location>
</feature>
<sequence length="408" mass="45613">MANSAEAPLIRPSGTFSPRCGAKGFARLMLAFLLLLSPLFAAAAPRIGVMTMQPGEVFWERFGHDAIVVDDPTRGEAVSYNFGFFDPGEPGFVRNFVAGRMRYALVALPLREDLSTYRDEGRGVRLQWLDLSPAQAQSIADALEHNARPENSRYRYDYFRDNCATRVRDAIDRGLGGLLRERLVASSRGLTYRSESTRLASPARWMWLGFELGLGPNADVPLSRWDESFVPMRFADNLREVRLADGRPLVAAEEQLLPHRIAPEPGEQSTSWWQYALAGLAIAALVLFAAKRRPRLLAALVLPFWLLCGMVGALLLYLWLGTEHWAAWANHNLLLLDPACLLLLPGGWALARGRRPGRLFAWTLLAVALLALGALALAWLQVRTQQNMRWIVLLLPIHLALFAALRRR</sequence>
<dbReference type="Proteomes" id="UP000315891">
    <property type="component" value="Chromosome"/>
</dbReference>
<name>A0A516V4G7_9GAMM</name>
<dbReference type="InterPro" id="IPR025178">
    <property type="entry name" value="Lnb_N"/>
</dbReference>
<keyword evidence="1" id="KW-1133">Transmembrane helix</keyword>
<accession>A0A516V4G7</accession>
<organism evidence="4 5">
    <name type="scientific">Pseudoluteimonas lycopersici</name>
    <dbReference type="NCBI Taxonomy" id="1324796"/>
    <lineage>
        <taxon>Bacteria</taxon>
        <taxon>Pseudomonadati</taxon>
        <taxon>Pseudomonadota</taxon>
        <taxon>Gammaproteobacteria</taxon>
        <taxon>Lysobacterales</taxon>
        <taxon>Lysobacteraceae</taxon>
        <taxon>Pseudoluteimonas</taxon>
    </lineage>
</organism>
<dbReference type="EMBL" id="CP041742">
    <property type="protein sequence ID" value="QDQ73430.1"/>
    <property type="molecule type" value="Genomic_DNA"/>
</dbReference>
<feature type="domain" description="Lnb N-terminal periplasmic" evidence="2">
    <location>
        <begin position="49"/>
        <end position="173"/>
    </location>
</feature>
<keyword evidence="1" id="KW-0472">Membrane</keyword>
<dbReference type="OrthoDB" id="319167at2"/>
<feature type="transmembrane region" description="Helical" evidence="1">
    <location>
        <begin position="388"/>
        <end position="405"/>
    </location>
</feature>
<feature type="transmembrane region" description="Helical" evidence="1">
    <location>
        <begin position="297"/>
        <end position="320"/>
    </location>
</feature>
<feature type="transmembrane region" description="Helical" evidence="1">
    <location>
        <begin position="272"/>
        <end position="290"/>
    </location>
</feature>
<evidence type="ECO:0000313" key="4">
    <source>
        <dbReference type="EMBL" id="QDQ73430.1"/>
    </source>
</evidence>
<dbReference type="AlphaFoldDB" id="A0A516V4G7"/>
<gene>
    <name evidence="4" type="ORF">FNZ56_05890</name>
</gene>
<protein>
    <submittedName>
        <fullName evidence="4">DUF4105 domain-containing protein</fullName>
    </submittedName>
</protein>
<evidence type="ECO:0000313" key="5">
    <source>
        <dbReference type="Proteomes" id="UP000315891"/>
    </source>
</evidence>
<keyword evidence="5" id="KW-1185">Reference proteome</keyword>
<keyword evidence="1" id="KW-0812">Transmembrane</keyword>
<proteinExistence type="predicted"/>
<dbReference type="InterPro" id="IPR057436">
    <property type="entry name" value="5TMH_Lnb"/>
</dbReference>
<evidence type="ECO:0000259" key="3">
    <source>
        <dbReference type="Pfam" id="PF25221"/>
    </source>
</evidence>
<reference evidence="4 5" key="1">
    <citation type="submission" date="2019-07" db="EMBL/GenBank/DDBJ databases">
        <title>Lysobacter weifangensis sp. nov., isolated from bensulfuron-methyl contaminated farmland soil.</title>
        <authorList>
            <person name="Zhao H."/>
        </authorList>
    </citation>
    <scope>NUCLEOTIDE SEQUENCE [LARGE SCALE GENOMIC DNA]</scope>
    <source>
        <strain evidence="4 5">CC-Bw-6</strain>
    </source>
</reference>
<feature type="domain" description="Lnb-like transmembrane" evidence="3">
    <location>
        <begin position="276"/>
        <end position="401"/>
    </location>
</feature>
<dbReference type="Pfam" id="PF25221">
    <property type="entry name" value="5TMH_Lnb"/>
    <property type="match status" value="1"/>
</dbReference>